<dbReference type="PANTHER" id="PTHR31589:SF252">
    <property type="entry name" value="GENOME ASSEMBLY, CHROMOSOME: II"/>
    <property type="match status" value="1"/>
</dbReference>
<accession>A0A6G1D578</accession>
<feature type="domain" description="Neprosin PEP catalytic" evidence="2">
    <location>
        <begin position="15"/>
        <end position="261"/>
    </location>
</feature>
<evidence type="ECO:0000259" key="2">
    <source>
        <dbReference type="PROSITE" id="PS52045"/>
    </source>
</evidence>
<dbReference type="PROSITE" id="PS52045">
    <property type="entry name" value="NEPROSIN_PEP_CD"/>
    <property type="match status" value="1"/>
</dbReference>
<gene>
    <name evidence="3" type="ORF">E2562_018368</name>
</gene>
<protein>
    <recommendedName>
        <fullName evidence="2">Neprosin PEP catalytic domain-containing protein</fullName>
    </recommendedName>
</protein>
<dbReference type="Pfam" id="PF03080">
    <property type="entry name" value="Neprosin"/>
    <property type="match status" value="1"/>
</dbReference>
<dbReference type="InterPro" id="IPR053168">
    <property type="entry name" value="Glutamic_endopeptidase"/>
</dbReference>
<keyword evidence="4" id="KW-1185">Reference proteome</keyword>
<organism evidence="3 4">
    <name type="scientific">Oryza meyeriana var. granulata</name>
    <dbReference type="NCBI Taxonomy" id="110450"/>
    <lineage>
        <taxon>Eukaryota</taxon>
        <taxon>Viridiplantae</taxon>
        <taxon>Streptophyta</taxon>
        <taxon>Embryophyta</taxon>
        <taxon>Tracheophyta</taxon>
        <taxon>Spermatophyta</taxon>
        <taxon>Magnoliopsida</taxon>
        <taxon>Liliopsida</taxon>
        <taxon>Poales</taxon>
        <taxon>Poaceae</taxon>
        <taxon>BOP clade</taxon>
        <taxon>Oryzoideae</taxon>
        <taxon>Oryzeae</taxon>
        <taxon>Oryzinae</taxon>
        <taxon>Oryza</taxon>
        <taxon>Oryza meyeriana</taxon>
    </lineage>
</organism>
<dbReference type="InterPro" id="IPR004314">
    <property type="entry name" value="Neprosin"/>
</dbReference>
<comment type="caution">
    <text evidence="3">The sequence shown here is derived from an EMBL/GenBank/DDBJ whole genome shotgun (WGS) entry which is preliminary data.</text>
</comment>
<name>A0A6G1D578_9ORYZ</name>
<dbReference type="EMBL" id="SPHZ02000007">
    <property type="protein sequence ID" value="KAF0907556.1"/>
    <property type="molecule type" value="Genomic_DNA"/>
</dbReference>
<evidence type="ECO:0000313" key="3">
    <source>
        <dbReference type="EMBL" id="KAF0907556.1"/>
    </source>
</evidence>
<feature type="signal peptide" evidence="1">
    <location>
        <begin position="1"/>
        <end position="15"/>
    </location>
</feature>
<reference evidence="3 4" key="1">
    <citation type="submission" date="2019-11" db="EMBL/GenBank/DDBJ databases">
        <title>Whole genome sequence of Oryza granulata.</title>
        <authorList>
            <person name="Li W."/>
        </authorList>
    </citation>
    <scope>NUCLEOTIDE SEQUENCE [LARGE SCALE GENOMIC DNA]</scope>
    <source>
        <strain evidence="4">cv. Menghai</strain>
        <tissue evidence="3">Leaf</tissue>
    </source>
</reference>
<dbReference type="OrthoDB" id="657307at2759"/>
<evidence type="ECO:0000313" key="4">
    <source>
        <dbReference type="Proteomes" id="UP000479710"/>
    </source>
</evidence>
<dbReference type="AlphaFoldDB" id="A0A6G1D578"/>
<feature type="chain" id="PRO_5026279871" description="Neprosin PEP catalytic domain-containing protein" evidence="1">
    <location>
        <begin position="16"/>
        <end position="262"/>
    </location>
</feature>
<sequence>MRYLLALSVLGLVLALGNGDLGRALWAGYQTVHGEYYGSSSRINAWDLKLKPGQTSSSSMWLLADGGNQIMAGFHISPDVYNDTNLHFFVSWTGFVSAAVAHPAGLSPGSTVAQPSVYHGRQTDFTITVLKDGGNWSIYQEVAGKQEAIGYFPGSLFTGLAEHATVVGWGGGVQATAGSAAGAPPMGCGHGPGEGPGGSAYVASIGVVVVNSGGKLSFPAVANVTSLTDAQDCYDVSVFQVKQDGDSGGGFFYYGGPGGCNH</sequence>
<evidence type="ECO:0000256" key="1">
    <source>
        <dbReference type="SAM" id="SignalP"/>
    </source>
</evidence>
<proteinExistence type="predicted"/>
<dbReference type="PANTHER" id="PTHR31589">
    <property type="entry name" value="PROTEIN, PUTATIVE (DUF239)-RELATED-RELATED"/>
    <property type="match status" value="1"/>
</dbReference>
<dbReference type="Proteomes" id="UP000479710">
    <property type="component" value="Unassembled WGS sequence"/>
</dbReference>
<keyword evidence="1" id="KW-0732">Signal</keyword>